<keyword evidence="4" id="KW-1185">Reference proteome</keyword>
<dbReference type="EC" id="1.1.1.30" evidence="3"/>
<dbReference type="PROSITE" id="PS00061">
    <property type="entry name" value="ADH_SHORT"/>
    <property type="match status" value="1"/>
</dbReference>
<dbReference type="EMBL" id="JABFTX010000001">
    <property type="protein sequence ID" value="MCE8002925.1"/>
    <property type="molecule type" value="Genomic_DNA"/>
</dbReference>
<dbReference type="GO" id="GO:0003858">
    <property type="term" value="F:3-hydroxybutyrate dehydrogenase activity"/>
    <property type="evidence" value="ECO:0007669"/>
    <property type="project" value="UniProtKB-EC"/>
</dbReference>
<evidence type="ECO:0000313" key="4">
    <source>
        <dbReference type="Proteomes" id="UP001320168"/>
    </source>
</evidence>
<dbReference type="PANTHER" id="PTHR42879:SF2">
    <property type="entry name" value="3-OXOACYL-[ACYL-CARRIER-PROTEIN] REDUCTASE FABG"/>
    <property type="match status" value="1"/>
</dbReference>
<organism evidence="3 4">
    <name type="scientific">Billgrantia ethanolica</name>
    <dbReference type="NCBI Taxonomy" id="2733486"/>
    <lineage>
        <taxon>Bacteria</taxon>
        <taxon>Pseudomonadati</taxon>
        <taxon>Pseudomonadota</taxon>
        <taxon>Gammaproteobacteria</taxon>
        <taxon>Oceanospirillales</taxon>
        <taxon>Halomonadaceae</taxon>
        <taxon>Billgrantia</taxon>
    </lineage>
</organism>
<dbReference type="RefSeq" id="WP_234269664.1">
    <property type="nucleotide sequence ID" value="NZ_JABFTX010000001.1"/>
</dbReference>
<dbReference type="PANTHER" id="PTHR42879">
    <property type="entry name" value="3-OXOACYL-(ACYL-CARRIER-PROTEIN) REDUCTASE"/>
    <property type="match status" value="1"/>
</dbReference>
<dbReference type="InterPro" id="IPR002347">
    <property type="entry name" value="SDR_fam"/>
</dbReference>
<dbReference type="InterPro" id="IPR020904">
    <property type="entry name" value="Sc_DH/Rdtase_CS"/>
</dbReference>
<keyword evidence="3" id="KW-0560">Oxidoreductase</keyword>
<comment type="caution">
    <text evidence="3">The sequence shown here is derived from an EMBL/GenBank/DDBJ whole genome shotgun (WGS) entry which is preliminary data.</text>
</comment>
<protein>
    <submittedName>
        <fullName evidence="3">3-hydroxybutyrate dehydrogenase</fullName>
        <ecNumber evidence="3">1.1.1.30</ecNumber>
    </submittedName>
</protein>
<dbReference type="Proteomes" id="UP001320168">
    <property type="component" value="Unassembled WGS sequence"/>
</dbReference>
<reference evidence="3 4" key="1">
    <citation type="journal article" date="2021" name="Front. Microbiol.">
        <title>Aerobic Denitrification and Heterotrophic Sulfur Oxidation in the Genus Halomonas Revealed by Six Novel Species Characterizations and Genome-Based Analysis.</title>
        <authorList>
            <person name="Wang L."/>
            <person name="Shao Z."/>
        </authorList>
    </citation>
    <scope>NUCLEOTIDE SEQUENCE [LARGE SCALE GENOMIC DNA]</scope>
    <source>
        <strain evidence="3 4">MCCC 1A11081</strain>
    </source>
</reference>
<evidence type="ECO:0000256" key="1">
    <source>
        <dbReference type="ARBA" id="ARBA00006484"/>
    </source>
</evidence>
<dbReference type="SUPFAM" id="SSF51735">
    <property type="entry name" value="NAD(P)-binding Rossmann-fold domains"/>
    <property type="match status" value="1"/>
</dbReference>
<evidence type="ECO:0000256" key="2">
    <source>
        <dbReference type="RuleBase" id="RU000363"/>
    </source>
</evidence>
<dbReference type="InterPro" id="IPR050259">
    <property type="entry name" value="SDR"/>
</dbReference>
<dbReference type="PRINTS" id="PR00080">
    <property type="entry name" value="SDRFAMILY"/>
</dbReference>
<accession>A0ABS9A4H0</accession>
<name>A0ABS9A4H0_9GAMM</name>
<sequence>MSHLTDKNILVTGALGGIGSAICLAYARQGAGIIAHDRVDPTEVAVKTLTAELTAAGARDVCYLQADLGSREAIHAMFARLREDKRDVDVLVNNAAIQKTSPLADFPDDLWESIIAINLVAVYHCTKQALVDMRRKGWGRVINLASVHGLVASVNKSAYVAAKHGVVGLTREVALETAGQGITVNAICPGWTDTPIIAPQIEARQQRLDSSREEAIRHLVSEKQPDGGLIPPAHVADLALFLGGETARHITGTAMPIDGGWTCV</sequence>
<gene>
    <name evidence="3" type="ORF">HOP53_08745</name>
</gene>
<dbReference type="PRINTS" id="PR00081">
    <property type="entry name" value="GDHRDH"/>
</dbReference>
<dbReference type="Gene3D" id="3.40.50.720">
    <property type="entry name" value="NAD(P)-binding Rossmann-like Domain"/>
    <property type="match status" value="1"/>
</dbReference>
<proteinExistence type="inferred from homology"/>
<dbReference type="InterPro" id="IPR036291">
    <property type="entry name" value="NAD(P)-bd_dom_sf"/>
</dbReference>
<dbReference type="NCBIfam" id="NF009093">
    <property type="entry name" value="PRK12429.1"/>
    <property type="match status" value="1"/>
</dbReference>
<comment type="similarity">
    <text evidence="1 2">Belongs to the short-chain dehydrogenases/reductases (SDR) family.</text>
</comment>
<dbReference type="Pfam" id="PF00106">
    <property type="entry name" value="adh_short"/>
    <property type="match status" value="1"/>
</dbReference>
<evidence type="ECO:0000313" key="3">
    <source>
        <dbReference type="EMBL" id="MCE8002925.1"/>
    </source>
</evidence>